<evidence type="ECO:0000259" key="5">
    <source>
        <dbReference type="PROSITE" id="PS50160"/>
    </source>
</evidence>
<dbReference type="CDD" id="cd07906">
    <property type="entry name" value="Adenylation_DNA_ligase_LigD_LigC"/>
    <property type="match status" value="1"/>
</dbReference>
<dbReference type="NCBIfam" id="TIGR02779">
    <property type="entry name" value="NHEJ_ligase_lig"/>
    <property type="match status" value="1"/>
</dbReference>
<dbReference type="Gene3D" id="3.30.1490.70">
    <property type="match status" value="1"/>
</dbReference>
<comment type="similarity">
    <text evidence="1">Belongs to the ATP-dependent DNA ligase family.</text>
</comment>
<dbReference type="GO" id="GO:0006310">
    <property type="term" value="P:DNA recombination"/>
    <property type="evidence" value="ECO:0007669"/>
    <property type="project" value="InterPro"/>
</dbReference>
<dbReference type="GO" id="GO:0006281">
    <property type="term" value="P:DNA repair"/>
    <property type="evidence" value="ECO:0007669"/>
    <property type="project" value="InterPro"/>
</dbReference>
<evidence type="ECO:0000256" key="3">
    <source>
        <dbReference type="ARBA" id="ARBA00022598"/>
    </source>
</evidence>
<dbReference type="Pfam" id="PF04679">
    <property type="entry name" value="DNA_ligase_A_C"/>
    <property type="match status" value="1"/>
</dbReference>
<evidence type="ECO:0000313" key="6">
    <source>
        <dbReference type="EMBL" id="PVZ08256.1"/>
    </source>
</evidence>
<dbReference type="EC" id="6.5.1.1" evidence="2"/>
<dbReference type="AlphaFoldDB" id="A0A2U1F7V4"/>
<dbReference type="InterPro" id="IPR014146">
    <property type="entry name" value="LigD_ligase_dom"/>
</dbReference>
<keyword evidence="7" id="KW-1185">Reference proteome</keyword>
<dbReference type="GO" id="GO:0005524">
    <property type="term" value="F:ATP binding"/>
    <property type="evidence" value="ECO:0007669"/>
    <property type="project" value="InterPro"/>
</dbReference>
<dbReference type="CDD" id="cd07971">
    <property type="entry name" value="OBF_DNA_ligase_LigD"/>
    <property type="match status" value="1"/>
</dbReference>
<dbReference type="InterPro" id="IPR012310">
    <property type="entry name" value="DNA_ligase_ATP-dep_cent"/>
</dbReference>
<dbReference type="Gene3D" id="3.30.470.30">
    <property type="entry name" value="DNA ligase/mRNA capping enzyme"/>
    <property type="match status" value="1"/>
</dbReference>
<dbReference type="EMBL" id="QEKW01000009">
    <property type="protein sequence ID" value="PVZ08256.1"/>
    <property type="molecule type" value="Genomic_DNA"/>
</dbReference>
<dbReference type="PANTHER" id="PTHR45674:SF4">
    <property type="entry name" value="DNA LIGASE 1"/>
    <property type="match status" value="1"/>
</dbReference>
<reference evidence="6 7" key="1">
    <citation type="submission" date="2018-04" db="EMBL/GenBank/DDBJ databases">
        <title>Genomic Encyclopedia of Type Strains, Phase IV (KMG-IV): sequencing the most valuable type-strain genomes for metagenomic binning, comparative biology and taxonomic classification.</title>
        <authorList>
            <person name="Goeker M."/>
        </authorList>
    </citation>
    <scope>NUCLEOTIDE SEQUENCE [LARGE SCALE GENOMIC DNA]</scope>
    <source>
        <strain evidence="6 7">DSM 45771</strain>
    </source>
</reference>
<dbReference type="GO" id="GO:0003910">
    <property type="term" value="F:DNA ligase (ATP) activity"/>
    <property type="evidence" value="ECO:0007669"/>
    <property type="project" value="UniProtKB-EC"/>
</dbReference>
<evidence type="ECO:0000256" key="4">
    <source>
        <dbReference type="ARBA" id="ARBA00034003"/>
    </source>
</evidence>
<dbReference type="InterPro" id="IPR012340">
    <property type="entry name" value="NA-bd_OB-fold"/>
</dbReference>
<evidence type="ECO:0000256" key="2">
    <source>
        <dbReference type="ARBA" id="ARBA00012727"/>
    </source>
</evidence>
<evidence type="ECO:0000313" key="7">
    <source>
        <dbReference type="Proteomes" id="UP000245639"/>
    </source>
</evidence>
<organism evidence="6 7">
    <name type="scientific">Actinomycetospora cinnamomea</name>
    <dbReference type="NCBI Taxonomy" id="663609"/>
    <lineage>
        <taxon>Bacteria</taxon>
        <taxon>Bacillati</taxon>
        <taxon>Actinomycetota</taxon>
        <taxon>Actinomycetes</taxon>
        <taxon>Pseudonocardiales</taxon>
        <taxon>Pseudonocardiaceae</taxon>
        <taxon>Actinomycetospora</taxon>
    </lineage>
</organism>
<name>A0A2U1F7V4_9PSEU</name>
<dbReference type="Gene3D" id="2.40.50.140">
    <property type="entry name" value="Nucleic acid-binding proteins"/>
    <property type="match status" value="1"/>
</dbReference>
<keyword evidence="3 6" id="KW-0436">Ligase</keyword>
<proteinExistence type="inferred from homology"/>
<dbReference type="SUPFAM" id="SSF50249">
    <property type="entry name" value="Nucleic acid-binding proteins"/>
    <property type="match status" value="1"/>
</dbReference>
<feature type="domain" description="ATP-dependent DNA ligase family profile" evidence="5">
    <location>
        <begin position="123"/>
        <end position="214"/>
    </location>
</feature>
<gene>
    <name evidence="6" type="ORF">C8D89_109141</name>
</gene>
<dbReference type="PANTHER" id="PTHR45674">
    <property type="entry name" value="DNA LIGASE 1/3 FAMILY MEMBER"/>
    <property type="match status" value="1"/>
</dbReference>
<dbReference type="PROSITE" id="PS50160">
    <property type="entry name" value="DNA_LIGASE_A3"/>
    <property type="match status" value="1"/>
</dbReference>
<comment type="catalytic activity">
    <reaction evidence="4">
        <text>ATP + (deoxyribonucleotide)n-3'-hydroxyl + 5'-phospho-(deoxyribonucleotide)m = (deoxyribonucleotide)n+m + AMP + diphosphate.</text>
        <dbReference type="EC" id="6.5.1.1"/>
    </reaction>
</comment>
<dbReference type="InterPro" id="IPR012309">
    <property type="entry name" value="DNA_ligase_ATP-dep_C"/>
</dbReference>
<dbReference type="SUPFAM" id="SSF56091">
    <property type="entry name" value="DNA ligase/mRNA capping enzyme, catalytic domain"/>
    <property type="match status" value="1"/>
</dbReference>
<accession>A0A2U1F7V4</accession>
<comment type="caution">
    <text evidence="6">The sequence shown here is derived from an EMBL/GenBank/DDBJ whole genome shotgun (WGS) entry which is preliminary data.</text>
</comment>
<dbReference type="Pfam" id="PF01068">
    <property type="entry name" value="DNA_ligase_A_M"/>
    <property type="match status" value="1"/>
</dbReference>
<protein>
    <recommendedName>
        <fullName evidence="2">DNA ligase (ATP)</fullName>
        <ecNumber evidence="2">6.5.1.1</ecNumber>
    </recommendedName>
</protein>
<evidence type="ECO:0000256" key="1">
    <source>
        <dbReference type="ARBA" id="ARBA00007572"/>
    </source>
</evidence>
<dbReference type="Proteomes" id="UP000245639">
    <property type="component" value="Unassembled WGS sequence"/>
</dbReference>
<sequence>MDSRDLPSEQQRALRRADDAGFRAPMLATLSKEHPGRAGLDAAGWVFERKLDGVRVIASRERGEAPRLWSRNRKPMDASYPEIVEALDAHGPERFVVDGEIVAADGTFASLQARMHVVDPERARRTGVEVHAHLFDVLVLGDDDVTGLPQSARHGLLDEAVGFGGPLYRSPTLEGDPSALLAEACADGWEGLIAKRADAPYVLGARTRDWLKLKCVRDQEFVVGGWTDPSGARQGLGALLVGYHDGSGALRYAGKVGTGFDAAALAMLRERLDPLAVAESPFADRVRESGAHWVRPELVCAVGFSEWTTDGRLRHPRYQGLRVDKDPADVVREQ</sequence>
<dbReference type="InterPro" id="IPR050191">
    <property type="entry name" value="ATP-dep_DNA_ligase"/>
</dbReference>